<dbReference type="GeneID" id="69705872"/>
<dbReference type="AlphaFoldDB" id="A0A1A9AWP1"/>
<dbReference type="Proteomes" id="UP000664658">
    <property type="component" value="Unassembled WGS sequence"/>
</dbReference>
<sequence length="184" mass="20443">MAIHRMFKRFMVITVATFALFSTNVFASAINGLTKSDFVDVANEYGINPKLLYSIAVVESSMTKGNNAKPWPYTINKKGKPYYLDSKQEAEKKLTQLISSTDKKHIDVGAMQVNLGWHGSRVDEPADLFNPKTNLRVGAEILKNALDSSPNNLKLGIGRYHSWDKGRAIGYANKVMSVMKTVAL</sequence>
<accession>A0A1A9AWP1</accession>
<name>A0A1A9AWP1_PLESH</name>
<dbReference type="SUPFAM" id="SSF53955">
    <property type="entry name" value="Lysozyme-like"/>
    <property type="match status" value="1"/>
</dbReference>
<dbReference type="KEGG" id="pshi:SAMEA2665130_1014"/>
<dbReference type="InterPro" id="IPR023346">
    <property type="entry name" value="Lysozyme-like_dom_sf"/>
</dbReference>
<dbReference type="InterPro" id="IPR008258">
    <property type="entry name" value="Transglycosylase_SLT_dom_1"/>
</dbReference>
<dbReference type="Gene3D" id="1.10.530.10">
    <property type="match status" value="1"/>
</dbReference>
<dbReference type="RefSeq" id="WP_010862045.1">
    <property type="nucleotide sequence ID" value="NZ_CP027852.1"/>
</dbReference>
<comment type="caution">
    <text evidence="1">The sequence shown here is derived from an EMBL/GenBank/DDBJ whole genome shotgun (WGS) entry which is preliminary data.</text>
</comment>
<protein>
    <submittedName>
        <fullName evidence="1">Lytic transglycosylase domain-containing protein</fullName>
    </submittedName>
</protein>
<proteinExistence type="predicted"/>
<evidence type="ECO:0000313" key="2">
    <source>
        <dbReference type="Proteomes" id="UP000664658"/>
    </source>
</evidence>
<reference evidence="1" key="1">
    <citation type="submission" date="2021-03" db="EMBL/GenBank/DDBJ databases">
        <title>Plesiomonas shigelloides zfcc0051, isolated from zebrafish feces.</title>
        <authorList>
            <person name="Vanderhoek Z."/>
            <person name="Gaulke C."/>
        </authorList>
    </citation>
    <scope>NUCLEOTIDE SEQUENCE</scope>
    <source>
        <strain evidence="1">Zfcc0051</strain>
    </source>
</reference>
<evidence type="ECO:0000313" key="1">
    <source>
        <dbReference type="EMBL" id="MBO1106903.1"/>
    </source>
</evidence>
<organism evidence="1 2">
    <name type="scientific">Plesiomonas shigelloides</name>
    <name type="common">Aeromonas shigelloides</name>
    <dbReference type="NCBI Taxonomy" id="703"/>
    <lineage>
        <taxon>Bacteria</taxon>
        <taxon>Pseudomonadati</taxon>
        <taxon>Pseudomonadota</taxon>
        <taxon>Gammaproteobacteria</taxon>
        <taxon>Enterobacterales</taxon>
        <taxon>Enterobacteriaceae</taxon>
        <taxon>Plesiomonas</taxon>
    </lineage>
</organism>
<gene>
    <name evidence="1" type="ORF">J2R62_01480</name>
</gene>
<dbReference type="Pfam" id="PF01464">
    <property type="entry name" value="SLT"/>
    <property type="match status" value="1"/>
</dbReference>
<dbReference type="EMBL" id="JAFNAA010000001">
    <property type="protein sequence ID" value="MBO1106903.1"/>
    <property type="molecule type" value="Genomic_DNA"/>
</dbReference>
<dbReference type="CDD" id="cd13400">
    <property type="entry name" value="LT_IagB-like"/>
    <property type="match status" value="1"/>
</dbReference>